<evidence type="ECO:0000256" key="5">
    <source>
        <dbReference type="ARBA" id="ARBA00023136"/>
    </source>
</evidence>
<comment type="caution">
    <text evidence="7">Lacks conserved residue(s) required for the propagation of feature annotation.</text>
</comment>
<evidence type="ECO:0000313" key="9">
    <source>
        <dbReference type="Proteomes" id="UP001164746"/>
    </source>
</evidence>
<dbReference type="Proteomes" id="UP001164746">
    <property type="component" value="Chromosome 17"/>
</dbReference>
<keyword evidence="9" id="KW-1185">Reference proteome</keyword>
<protein>
    <submittedName>
        <fullName evidence="8">LRP5-like protein</fullName>
    </submittedName>
</protein>
<keyword evidence="2" id="KW-0812">Transmembrane</keyword>
<proteinExistence type="predicted"/>
<gene>
    <name evidence="8" type="ORF">MAR_034050</name>
</gene>
<comment type="subcellular location">
    <subcellularLocation>
        <location evidence="1">Membrane</location>
        <topology evidence="1">Single-pass membrane protein</topology>
    </subcellularLocation>
</comment>
<accession>A0ABY7GE29</accession>
<evidence type="ECO:0000256" key="2">
    <source>
        <dbReference type="ARBA" id="ARBA00022692"/>
    </source>
</evidence>
<reference evidence="8" key="1">
    <citation type="submission" date="2022-11" db="EMBL/GenBank/DDBJ databases">
        <title>Centuries of genome instability and evolution in soft-shell clam transmissible cancer (bioRxiv).</title>
        <authorList>
            <person name="Hart S.F.M."/>
            <person name="Yonemitsu M.A."/>
            <person name="Giersch R.M."/>
            <person name="Beal B.F."/>
            <person name="Arriagada G."/>
            <person name="Davis B.W."/>
            <person name="Ostrander E.A."/>
            <person name="Goff S.P."/>
            <person name="Metzger M.J."/>
        </authorList>
    </citation>
    <scope>NUCLEOTIDE SEQUENCE</scope>
    <source>
        <strain evidence="8">MELC-2E11</strain>
        <tissue evidence="8">Siphon/mantle</tissue>
    </source>
</reference>
<dbReference type="InterPro" id="IPR002172">
    <property type="entry name" value="LDrepeatLR_classA_rpt"/>
</dbReference>
<evidence type="ECO:0000256" key="3">
    <source>
        <dbReference type="ARBA" id="ARBA00022737"/>
    </source>
</evidence>
<feature type="non-terminal residue" evidence="8">
    <location>
        <position position="1"/>
    </location>
</feature>
<sequence length="211" mass="22896">CLKLQRVDMNGSENASTGVKELRRMGKRAYERAAEHRKALPFSGRCSESYVCRKLPTNRTCDVQCIPKSQRCDGSPQCPLQDDEETCPTKCQSGSFLCPSGKCAPICDGQAQCDGPGDNNDDERNCTCMTGQTRCPNGTCVTPCNETPECNNGDDEAIYRLLCFGDLCRLATNDAECTAYSDKVALCKGGQNGMCDPLTGLVRRSQGGDVF</sequence>
<keyword evidence="4" id="KW-1133">Transmembrane helix</keyword>
<dbReference type="Gene3D" id="4.10.400.10">
    <property type="entry name" value="Low-density Lipoprotein Receptor"/>
    <property type="match status" value="1"/>
</dbReference>
<dbReference type="InterPro" id="IPR050685">
    <property type="entry name" value="LDLR"/>
</dbReference>
<dbReference type="PROSITE" id="PS50068">
    <property type="entry name" value="LDLRA_2"/>
    <property type="match status" value="1"/>
</dbReference>
<organism evidence="8 9">
    <name type="scientific">Mya arenaria</name>
    <name type="common">Soft-shell clam</name>
    <dbReference type="NCBI Taxonomy" id="6604"/>
    <lineage>
        <taxon>Eukaryota</taxon>
        <taxon>Metazoa</taxon>
        <taxon>Spiralia</taxon>
        <taxon>Lophotrochozoa</taxon>
        <taxon>Mollusca</taxon>
        <taxon>Bivalvia</taxon>
        <taxon>Autobranchia</taxon>
        <taxon>Heteroconchia</taxon>
        <taxon>Euheterodonta</taxon>
        <taxon>Imparidentia</taxon>
        <taxon>Neoheterodontei</taxon>
        <taxon>Myida</taxon>
        <taxon>Myoidea</taxon>
        <taxon>Myidae</taxon>
        <taxon>Mya</taxon>
    </lineage>
</organism>
<dbReference type="EMBL" id="CP111028">
    <property type="protein sequence ID" value="WAR31508.1"/>
    <property type="molecule type" value="Genomic_DNA"/>
</dbReference>
<name>A0ABY7GE29_MYAAR</name>
<evidence type="ECO:0000313" key="8">
    <source>
        <dbReference type="EMBL" id="WAR31508.1"/>
    </source>
</evidence>
<feature type="disulfide bond" evidence="7">
    <location>
        <begin position="72"/>
        <end position="87"/>
    </location>
</feature>
<evidence type="ECO:0000256" key="7">
    <source>
        <dbReference type="PROSITE-ProRule" id="PRU00124"/>
    </source>
</evidence>
<evidence type="ECO:0000256" key="4">
    <source>
        <dbReference type="ARBA" id="ARBA00022989"/>
    </source>
</evidence>
<keyword evidence="6 7" id="KW-1015">Disulfide bond</keyword>
<feature type="non-terminal residue" evidence="8">
    <location>
        <position position="211"/>
    </location>
</feature>
<dbReference type="PANTHER" id="PTHR24270">
    <property type="entry name" value="LOW-DENSITY LIPOPROTEIN RECEPTOR-RELATED"/>
    <property type="match status" value="1"/>
</dbReference>
<dbReference type="InterPro" id="IPR036055">
    <property type="entry name" value="LDL_receptor-like_sf"/>
</dbReference>
<evidence type="ECO:0000256" key="1">
    <source>
        <dbReference type="ARBA" id="ARBA00004167"/>
    </source>
</evidence>
<evidence type="ECO:0000256" key="6">
    <source>
        <dbReference type="ARBA" id="ARBA00023157"/>
    </source>
</evidence>
<keyword evidence="5" id="KW-0472">Membrane</keyword>
<keyword evidence="3" id="KW-0677">Repeat</keyword>
<dbReference type="SMART" id="SM00192">
    <property type="entry name" value="LDLa"/>
    <property type="match status" value="3"/>
</dbReference>